<proteinExistence type="predicted"/>
<dbReference type="STRING" id="349095.SAMN05660299_01223"/>
<dbReference type="AlphaFoldDB" id="A0A1G9UQL3"/>
<reference evidence="1 2" key="1">
    <citation type="submission" date="2016-10" db="EMBL/GenBank/DDBJ databases">
        <authorList>
            <person name="de Groot N.N."/>
        </authorList>
    </citation>
    <scope>NUCLEOTIDE SEQUENCE [LARGE SCALE GENOMIC DNA]</scope>
    <source>
        <strain evidence="1 2">DSM 16981</strain>
    </source>
</reference>
<dbReference type="EMBL" id="FNHQ01000010">
    <property type="protein sequence ID" value="SDM62241.1"/>
    <property type="molecule type" value="Genomic_DNA"/>
</dbReference>
<evidence type="ECO:0000313" key="2">
    <source>
        <dbReference type="Proteomes" id="UP000199309"/>
    </source>
</evidence>
<sequence>MIKHLTVERDDFSLYRDWMKSQGFISATYFSVNGFDLKKMKKLAEAGKLNAICCSVGKSVKWYYAENQTELAYLRGEV</sequence>
<evidence type="ECO:0000313" key="1">
    <source>
        <dbReference type="EMBL" id="SDM62241.1"/>
    </source>
</evidence>
<name>A0A1G9UQL3_9FIRM</name>
<dbReference type="RefSeq" id="WP_091649378.1">
    <property type="nucleotide sequence ID" value="NZ_FNHQ01000010.1"/>
</dbReference>
<protein>
    <submittedName>
        <fullName evidence="1">Uncharacterized protein</fullName>
    </submittedName>
</protein>
<gene>
    <name evidence="1" type="ORF">SAMN05660299_01223</name>
</gene>
<dbReference type="OrthoDB" id="1634024at2"/>
<keyword evidence="2" id="KW-1185">Reference proteome</keyword>
<accession>A0A1G9UQL3</accession>
<organism evidence="1 2">
    <name type="scientific">Megasphaera paucivorans</name>
    <dbReference type="NCBI Taxonomy" id="349095"/>
    <lineage>
        <taxon>Bacteria</taxon>
        <taxon>Bacillati</taxon>
        <taxon>Bacillota</taxon>
        <taxon>Negativicutes</taxon>
        <taxon>Veillonellales</taxon>
        <taxon>Veillonellaceae</taxon>
        <taxon>Megasphaera</taxon>
    </lineage>
</organism>
<dbReference type="Proteomes" id="UP000199309">
    <property type="component" value="Unassembled WGS sequence"/>
</dbReference>